<evidence type="ECO:0000313" key="5">
    <source>
        <dbReference type="WBParaSite" id="Csp11.Scaffold629.g9093.t1"/>
    </source>
</evidence>
<feature type="domain" description="C-type lectin" evidence="3">
    <location>
        <begin position="26"/>
        <end position="141"/>
    </location>
</feature>
<dbReference type="InterPro" id="IPR000859">
    <property type="entry name" value="CUB_dom"/>
</dbReference>
<dbReference type="STRING" id="1561998.A0A1I7UGH9"/>
<dbReference type="InterPro" id="IPR050976">
    <property type="entry name" value="Snaclec"/>
</dbReference>
<dbReference type="PANTHER" id="PTHR22991">
    <property type="entry name" value="PROTEIN CBG13490"/>
    <property type="match status" value="1"/>
</dbReference>
<dbReference type="InterPro" id="IPR018378">
    <property type="entry name" value="C-type_lectin_CS"/>
</dbReference>
<name>A0A1I7UGH9_9PELO</name>
<protein>
    <submittedName>
        <fullName evidence="5">C-type LECtin</fullName>
    </submittedName>
</protein>
<proteinExistence type="predicted"/>
<evidence type="ECO:0000256" key="2">
    <source>
        <dbReference type="SAM" id="SignalP"/>
    </source>
</evidence>
<evidence type="ECO:0000259" key="3">
    <source>
        <dbReference type="PROSITE" id="PS50041"/>
    </source>
</evidence>
<dbReference type="Proteomes" id="UP000095282">
    <property type="component" value="Unplaced"/>
</dbReference>
<feature type="domain" description="C-type lectin" evidence="3">
    <location>
        <begin position="164"/>
        <end position="281"/>
    </location>
</feature>
<dbReference type="SUPFAM" id="SSF56436">
    <property type="entry name" value="C-type lectin-like"/>
    <property type="match status" value="2"/>
</dbReference>
<dbReference type="AlphaFoldDB" id="A0A1I7UGH9"/>
<dbReference type="InterPro" id="IPR016186">
    <property type="entry name" value="C-type_lectin-like/link_sf"/>
</dbReference>
<dbReference type="Gene3D" id="2.60.120.290">
    <property type="entry name" value="Spermadhesin, CUB domain"/>
    <property type="match status" value="1"/>
</dbReference>
<dbReference type="SUPFAM" id="SSF49854">
    <property type="entry name" value="Spermadhesin, CUB domain"/>
    <property type="match status" value="1"/>
</dbReference>
<dbReference type="CDD" id="cd00037">
    <property type="entry name" value="CLECT"/>
    <property type="match status" value="2"/>
</dbReference>
<organism evidence="4 5">
    <name type="scientific">Caenorhabditis tropicalis</name>
    <dbReference type="NCBI Taxonomy" id="1561998"/>
    <lineage>
        <taxon>Eukaryota</taxon>
        <taxon>Metazoa</taxon>
        <taxon>Ecdysozoa</taxon>
        <taxon>Nematoda</taxon>
        <taxon>Chromadorea</taxon>
        <taxon>Rhabditida</taxon>
        <taxon>Rhabditina</taxon>
        <taxon>Rhabditomorpha</taxon>
        <taxon>Rhabditoidea</taxon>
        <taxon>Rhabditidae</taxon>
        <taxon>Peloderinae</taxon>
        <taxon>Caenorhabditis</taxon>
    </lineage>
</organism>
<keyword evidence="4" id="KW-1185">Reference proteome</keyword>
<dbReference type="InterPro" id="IPR001304">
    <property type="entry name" value="C-type_lectin-like"/>
</dbReference>
<dbReference type="PROSITE" id="PS50041">
    <property type="entry name" value="C_TYPE_LECTIN_2"/>
    <property type="match status" value="2"/>
</dbReference>
<accession>A0A1I7UGH9</accession>
<dbReference type="WBParaSite" id="Csp11.Scaffold629.g9093.t1">
    <property type="protein sequence ID" value="Csp11.Scaffold629.g9093.t1"/>
    <property type="gene ID" value="Csp11.Scaffold629.g9093"/>
</dbReference>
<dbReference type="Pfam" id="PF00059">
    <property type="entry name" value="Lectin_C"/>
    <property type="match status" value="2"/>
</dbReference>
<dbReference type="CDD" id="cd00041">
    <property type="entry name" value="CUB"/>
    <property type="match status" value="1"/>
</dbReference>
<dbReference type="SMART" id="SM00034">
    <property type="entry name" value="CLECT"/>
    <property type="match status" value="2"/>
</dbReference>
<sequence>MKLLLFLSLIGIVHTQLVCPPGYTLVVEKCLKIIQNPLTHTQAEQDCTYSGGTLVNIHTAIENRAVAQFVAAAGLDKTWIGLYCFANKDTSNCYHDDNFGTAANYDSFASGYPLIDGIYGRCVYMATTGPLAGKWISVKCEAENISFVCEVPSSTYDPTCVHNYDGNCYFPSYEMNTTLTNFADAQSICQGYGGNLASIHSKRENDYVMSLVRGNSNLRYLMIGGQETLPNTFSWTDGSNFAGFDYRDPVDPSTMTCLTFIPSTGLWNRYDCTANVYFLCKRPIPGAVLTPQPPVLTQNPSDFSNCNTTMVMSPGVITSYGYLDTTPNTVYCTWNVVSLGAYRVRLTFTDVSTYNRIYTYDEYGNYITSISSIYSGVAIAPTSIMNVTFQASGMAGYHGFRAVALPY</sequence>
<dbReference type="eggNOG" id="KOG4297">
    <property type="taxonomic scope" value="Eukaryota"/>
</dbReference>
<keyword evidence="2" id="KW-0732">Signal</keyword>
<feature type="signal peptide" evidence="2">
    <location>
        <begin position="1"/>
        <end position="15"/>
    </location>
</feature>
<dbReference type="PANTHER" id="PTHR22991:SF43">
    <property type="entry name" value="C-TYPE LECTIN-RELATED"/>
    <property type="match status" value="1"/>
</dbReference>
<dbReference type="InterPro" id="IPR016187">
    <property type="entry name" value="CTDL_fold"/>
</dbReference>
<feature type="chain" id="PRO_5013357440" evidence="2">
    <location>
        <begin position="16"/>
        <end position="407"/>
    </location>
</feature>
<dbReference type="Gene3D" id="3.10.100.10">
    <property type="entry name" value="Mannose-Binding Protein A, subunit A"/>
    <property type="match status" value="2"/>
</dbReference>
<evidence type="ECO:0000313" key="4">
    <source>
        <dbReference type="Proteomes" id="UP000095282"/>
    </source>
</evidence>
<dbReference type="InterPro" id="IPR035914">
    <property type="entry name" value="Sperma_CUB_dom_sf"/>
</dbReference>
<dbReference type="SMART" id="SM00042">
    <property type="entry name" value="CUB"/>
    <property type="match status" value="1"/>
</dbReference>
<dbReference type="PROSITE" id="PS00615">
    <property type="entry name" value="C_TYPE_LECTIN_1"/>
    <property type="match status" value="2"/>
</dbReference>
<reference evidence="5" key="1">
    <citation type="submission" date="2016-11" db="UniProtKB">
        <authorList>
            <consortium name="WormBaseParasite"/>
        </authorList>
    </citation>
    <scope>IDENTIFICATION</scope>
</reference>
<evidence type="ECO:0000256" key="1">
    <source>
        <dbReference type="ARBA" id="ARBA00023157"/>
    </source>
</evidence>
<keyword evidence="1" id="KW-1015">Disulfide bond</keyword>